<gene>
    <name evidence="1" type="ORF">PICMEDRAFT_73249</name>
</gene>
<dbReference type="EMBL" id="KV454004">
    <property type="protein sequence ID" value="ODQ45736.1"/>
    <property type="molecule type" value="Genomic_DNA"/>
</dbReference>
<dbReference type="Pfam" id="PF11951">
    <property type="entry name" value="Fungal_trans_2"/>
    <property type="match status" value="1"/>
</dbReference>
<accession>A0A1E3NI24</accession>
<dbReference type="AlphaFoldDB" id="A0A1E3NI24"/>
<dbReference type="InterPro" id="IPR021858">
    <property type="entry name" value="Fun_TF"/>
</dbReference>
<sequence length="597" mass="67676">MNPVVAPISSEKLITVEEEKRSESVFSQFSRRRTEANGASLHKESKPTLDEDALIRQYLRESANGTIPSSINGMIGLKLSSEERTFYNAFVNGFIVSISNQLAHQKLLPGSIFVPTAMFDPLIQKLCMTCGASFLYRCSSGNDKELLSKVKESNSLIVKELVHRLDEMPIMETREWILIYFTLQNNRQKFVYEGRHSQTMNLISGVQAIKMWLETKKKDANTKVVEKIIEIENETVIGSDNIFYTNSLNQKADFQNKKRNDIPYWEYNHNGDTCSVDEFTEADSYILLDKLVDKTNLLKSANSNCNDGVILSSCEEPKSRTGHMVDMLEIEAKMLLSSFSNADKVKNSAEVTAFERTLLETFIFNYSGTLLIIDKSLVGCLTSPFELFDLIAPLLFVPIYKCAVPWMNNPTAGAALPMIELQAKVIWLSFKEKLDQKDLKIVHTIQKLAQYYTRPILPDEVWRSYPKNVSKKLAESCYVSEIVAKGVYLFSMKILDRSLSEGDDKVQEIVDSMFKILDRISMHSQTSVIAKWAFLVIGCAIVSEEHKVKLKKRLIGFVEALKTGSLRTSLIFLEAVWKDGVGLNALFIEKYLDLLVI</sequence>
<protein>
    <submittedName>
        <fullName evidence="1">Uncharacterized protein</fullName>
    </submittedName>
</protein>
<dbReference type="RefSeq" id="XP_019016849.1">
    <property type="nucleotide sequence ID" value="XM_019164425.1"/>
</dbReference>
<evidence type="ECO:0000313" key="2">
    <source>
        <dbReference type="Proteomes" id="UP000094455"/>
    </source>
</evidence>
<name>A0A1E3NI24_9ASCO</name>
<evidence type="ECO:0000313" key="1">
    <source>
        <dbReference type="EMBL" id="ODQ45736.1"/>
    </source>
</evidence>
<dbReference type="STRING" id="763406.A0A1E3NI24"/>
<organism evidence="1 2">
    <name type="scientific">Pichia membranifaciens NRRL Y-2026</name>
    <dbReference type="NCBI Taxonomy" id="763406"/>
    <lineage>
        <taxon>Eukaryota</taxon>
        <taxon>Fungi</taxon>
        <taxon>Dikarya</taxon>
        <taxon>Ascomycota</taxon>
        <taxon>Saccharomycotina</taxon>
        <taxon>Pichiomycetes</taxon>
        <taxon>Pichiales</taxon>
        <taxon>Pichiaceae</taxon>
        <taxon>Pichia</taxon>
    </lineage>
</organism>
<reference evidence="1 2" key="1">
    <citation type="journal article" date="2016" name="Proc. Natl. Acad. Sci. U.S.A.">
        <title>Comparative genomics of biotechnologically important yeasts.</title>
        <authorList>
            <person name="Riley R."/>
            <person name="Haridas S."/>
            <person name="Wolfe K.H."/>
            <person name="Lopes M.R."/>
            <person name="Hittinger C.T."/>
            <person name="Goeker M."/>
            <person name="Salamov A.A."/>
            <person name="Wisecaver J.H."/>
            <person name="Long T.M."/>
            <person name="Calvey C.H."/>
            <person name="Aerts A.L."/>
            <person name="Barry K.W."/>
            <person name="Choi C."/>
            <person name="Clum A."/>
            <person name="Coughlan A.Y."/>
            <person name="Deshpande S."/>
            <person name="Douglass A.P."/>
            <person name="Hanson S.J."/>
            <person name="Klenk H.-P."/>
            <person name="LaButti K.M."/>
            <person name="Lapidus A."/>
            <person name="Lindquist E.A."/>
            <person name="Lipzen A.M."/>
            <person name="Meier-Kolthoff J.P."/>
            <person name="Ohm R.A."/>
            <person name="Otillar R.P."/>
            <person name="Pangilinan J.L."/>
            <person name="Peng Y."/>
            <person name="Rokas A."/>
            <person name="Rosa C.A."/>
            <person name="Scheuner C."/>
            <person name="Sibirny A.A."/>
            <person name="Slot J.C."/>
            <person name="Stielow J.B."/>
            <person name="Sun H."/>
            <person name="Kurtzman C.P."/>
            <person name="Blackwell M."/>
            <person name="Grigoriev I.V."/>
            <person name="Jeffries T.W."/>
        </authorList>
    </citation>
    <scope>NUCLEOTIDE SEQUENCE [LARGE SCALE GENOMIC DNA]</scope>
    <source>
        <strain evidence="1 2">NRRL Y-2026</strain>
    </source>
</reference>
<proteinExistence type="predicted"/>
<keyword evidence="2" id="KW-1185">Reference proteome</keyword>
<dbReference type="Proteomes" id="UP000094455">
    <property type="component" value="Unassembled WGS sequence"/>
</dbReference>
<dbReference type="OrthoDB" id="3598904at2759"/>
<dbReference type="GeneID" id="30181112"/>